<organism evidence="7 8">
    <name type="scientific">Chaetoceros tenuissimus</name>
    <dbReference type="NCBI Taxonomy" id="426638"/>
    <lineage>
        <taxon>Eukaryota</taxon>
        <taxon>Sar</taxon>
        <taxon>Stramenopiles</taxon>
        <taxon>Ochrophyta</taxon>
        <taxon>Bacillariophyta</taxon>
        <taxon>Coscinodiscophyceae</taxon>
        <taxon>Chaetocerotophycidae</taxon>
        <taxon>Chaetocerotales</taxon>
        <taxon>Chaetocerotaceae</taxon>
        <taxon>Chaetoceros</taxon>
    </lineage>
</organism>
<reference evidence="7 8" key="1">
    <citation type="journal article" date="2021" name="Sci. Rep.">
        <title>The genome of the diatom Chaetoceros tenuissimus carries an ancient integrated fragment of an extant virus.</title>
        <authorList>
            <person name="Hongo Y."/>
            <person name="Kimura K."/>
            <person name="Takaki Y."/>
            <person name="Yoshida Y."/>
            <person name="Baba S."/>
            <person name="Kobayashi G."/>
            <person name="Nagasaki K."/>
            <person name="Hano T."/>
            <person name="Tomaru Y."/>
        </authorList>
    </citation>
    <scope>NUCLEOTIDE SEQUENCE [LARGE SCALE GENOMIC DNA]</scope>
    <source>
        <strain evidence="7 8">NIES-3715</strain>
    </source>
</reference>
<dbReference type="InterPro" id="IPR008778">
    <property type="entry name" value="Pirin_C_dom"/>
</dbReference>
<feature type="binding site" evidence="2">
    <location>
        <position position="74"/>
    </location>
    <ligand>
        <name>Fe cation</name>
        <dbReference type="ChEBI" id="CHEBI:24875"/>
    </ligand>
</feature>
<feature type="region of interest" description="Disordered" evidence="4">
    <location>
        <begin position="187"/>
        <end position="217"/>
    </location>
</feature>
<dbReference type="Pfam" id="PF05726">
    <property type="entry name" value="Pirin_C"/>
    <property type="match status" value="1"/>
</dbReference>
<feature type="binding site" evidence="2">
    <location>
        <position position="76"/>
    </location>
    <ligand>
        <name>Fe cation</name>
        <dbReference type="ChEBI" id="CHEBI:24875"/>
    </ligand>
</feature>
<dbReference type="Proteomes" id="UP001054902">
    <property type="component" value="Unassembled WGS sequence"/>
</dbReference>
<feature type="binding site" evidence="2">
    <location>
        <position position="120"/>
    </location>
    <ligand>
        <name>Fe cation</name>
        <dbReference type="ChEBI" id="CHEBI:24875"/>
    </ligand>
</feature>
<keyword evidence="8" id="KW-1185">Reference proteome</keyword>
<evidence type="ECO:0000259" key="6">
    <source>
        <dbReference type="Pfam" id="PF05726"/>
    </source>
</evidence>
<comment type="similarity">
    <text evidence="1 3">Belongs to the pirin family.</text>
</comment>
<protein>
    <submittedName>
        <fullName evidence="7">RmlC-like cupin</fullName>
    </submittedName>
</protein>
<evidence type="ECO:0000256" key="1">
    <source>
        <dbReference type="ARBA" id="ARBA00008416"/>
    </source>
</evidence>
<dbReference type="PANTHER" id="PTHR13903:SF8">
    <property type="entry name" value="PIRIN"/>
    <property type="match status" value="1"/>
</dbReference>
<feature type="binding site" evidence="2">
    <location>
        <position position="118"/>
    </location>
    <ligand>
        <name>Fe cation</name>
        <dbReference type="ChEBI" id="CHEBI:24875"/>
    </ligand>
</feature>
<dbReference type="SUPFAM" id="SSF51182">
    <property type="entry name" value="RmlC-like cupins"/>
    <property type="match status" value="1"/>
</dbReference>
<keyword evidence="2" id="KW-0479">Metal-binding</keyword>
<dbReference type="InterPro" id="IPR012093">
    <property type="entry name" value="Pirin"/>
</dbReference>
<keyword evidence="2" id="KW-0408">Iron</keyword>
<dbReference type="InterPro" id="IPR003829">
    <property type="entry name" value="Pirin_N_dom"/>
</dbReference>
<name>A0AAD3DD32_9STRA</name>
<dbReference type="PANTHER" id="PTHR13903">
    <property type="entry name" value="PIRIN-RELATED"/>
    <property type="match status" value="1"/>
</dbReference>
<feature type="domain" description="Pirin C-terminal" evidence="6">
    <location>
        <begin position="224"/>
        <end position="337"/>
    </location>
</feature>
<feature type="domain" description="Pirin N-terminal" evidence="5">
    <location>
        <begin position="61"/>
        <end position="140"/>
    </location>
</feature>
<dbReference type="InterPro" id="IPR011051">
    <property type="entry name" value="RmlC_Cupin_sf"/>
</dbReference>
<dbReference type="AlphaFoldDB" id="A0AAD3DD32"/>
<dbReference type="CDD" id="cd02909">
    <property type="entry name" value="cupin_pirin_N"/>
    <property type="match status" value="1"/>
</dbReference>
<gene>
    <name evidence="7" type="ORF">CTEN210_17631</name>
</gene>
<dbReference type="Pfam" id="PF02678">
    <property type="entry name" value="Pirin"/>
    <property type="match status" value="1"/>
</dbReference>
<dbReference type="EMBL" id="BLLK01000071">
    <property type="protein sequence ID" value="GFH61155.1"/>
    <property type="molecule type" value="Genomic_DNA"/>
</dbReference>
<evidence type="ECO:0000313" key="7">
    <source>
        <dbReference type="EMBL" id="GFH61155.1"/>
    </source>
</evidence>
<comment type="cofactor">
    <cofactor evidence="2">
        <name>Fe cation</name>
        <dbReference type="ChEBI" id="CHEBI:24875"/>
    </cofactor>
    <text evidence="2">Binds 1 Fe cation per subunit.</text>
</comment>
<comment type="caution">
    <text evidence="7">The sequence shown here is derived from an EMBL/GenBank/DDBJ whole genome shotgun (WGS) entry which is preliminary data.</text>
</comment>
<dbReference type="GO" id="GO:0046872">
    <property type="term" value="F:metal ion binding"/>
    <property type="evidence" value="ECO:0007669"/>
    <property type="project" value="UniProtKB-KW"/>
</dbReference>
<evidence type="ECO:0000259" key="5">
    <source>
        <dbReference type="Pfam" id="PF02678"/>
    </source>
</evidence>
<accession>A0AAD3DD32</accession>
<sequence length="385" mass="43181">MSSGILKIISMPSAGPMPTLDPFLFVVYHKDNYPQGPMEGTMHAPFPGGNGHDFDPDSEYRMYHGHRIPGFPQHPHRGFETITATIEGIIDHADSMGNAGRYGKGDVQWMTAGRGVVHGEMFPLVNTDEPNPTRFFQIWLNLAGKNKMVDPSFAMFWRNDIPKYFTTDKKATVTVWFGEYFLDGERDEKAEEKNEDDNEVVTLNPNRPPENSWASDPQNDVAVLHLTIHRGGKLTIPKSKVENVSRSLYLVEGANIGVQVNGEIINRKVILELDSNQEVNIHVPKSEDNVHDDGSVEFLMLQGRPIEEKVAQHGPFVMNTWAEISQAFDDYHSTKFGGWPWDSDEMVFPHTKGRFALIDGVETLPTGESIDNEQISSNSDAKSDL</sequence>
<evidence type="ECO:0000256" key="2">
    <source>
        <dbReference type="PIRSR" id="PIRSR006232-1"/>
    </source>
</evidence>
<evidence type="ECO:0000256" key="3">
    <source>
        <dbReference type="RuleBase" id="RU003457"/>
    </source>
</evidence>
<evidence type="ECO:0000256" key="4">
    <source>
        <dbReference type="SAM" id="MobiDB-lite"/>
    </source>
</evidence>
<proteinExistence type="inferred from homology"/>
<dbReference type="InterPro" id="IPR014710">
    <property type="entry name" value="RmlC-like_jellyroll"/>
</dbReference>
<evidence type="ECO:0000313" key="8">
    <source>
        <dbReference type="Proteomes" id="UP001054902"/>
    </source>
</evidence>
<dbReference type="Gene3D" id="2.60.120.10">
    <property type="entry name" value="Jelly Rolls"/>
    <property type="match status" value="2"/>
</dbReference>